<dbReference type="InterPro" id="IPR024064">
    <property type="entry name" value="FdhE-like_sf"/>
</dbReference>
<dbReference type="eggNOG" id="arCOG05634">
    <property type="taxonomic scope" value="Archaea"/>
</dbReference>
<organism evidence="1 2">
    <name type="scientific">Pyrobaculum islandicum (strain DSM 4184 / JCM 9189 / GEO3)</name>
    <dbReference type="NCBI Taxonomy" id="384616"/>
    <lineage>
        <taxon>Archaea</taxon>
        <taxon>Thermoproteota</taxon>
        <taxon>Thermoprotei</taxon>
        <taxon>Thermoproteales</taxon>
        <taxon>Thermoproteaceae</taxon>
        <taxon>Pyrobaculum</taxon>
    </lineage>
</organism>
<dbReference type="AlphaFoldDB" id="A1RW12"/>
<dbReference type="OrthoDB" id="9573at2157"/>
<proteinExistence type="predicted"/>
<protein>
    <submittedName>
        <fullName evidence="1">Formate dehydrogenase protein fdhE</fullName>
    </submittedName>
</protein>
<gene>
    <name evidence="1" type="ordered locus">Pisl_1997</name>
</gene>
<dbReference type="RefSeq" id="WP_011763719.1">
    <property type="nucleotide sequence ID" value="NC_008701.1"/>
</dbReference>
<dbReference type="STRING" id="384616.Pisl_1997"/>
<reference evidence="1" key="1">
    <citation type="submission" date="2006-12" db="EMBL/GenBank/DDBJ databases">
        <title>Complete sequence of Pyrobaculum islandicum DSM 4184.</title>
        <authorList>
            <person name="Copeland A."/>
            <person name="Lucas S."/>
            <person name="Lapidus A."/>
            <person name="Barry K."/>
            <person name="Detter J.C."/>
            <person name="Glavina del Rio T."/>
            <person name="Dalin E."/>
            <person name="Tice H."/>
            <person name="Pitluck S."/>
            <person name="Meincke L."/>
            <person name="Brettin T."/>
            <person name="Bruce D."/>
            <person name="Han C."/>
            <person name="Tapia R."/>
            <person name="Gilna P."/>
            <person name="Schmutz J."/>
            <person name="Larimer F."/>
            <person name="Land M."/>
            <person name="Hauser L."/>
            <person name="Kyrpides N."/>
            <person name="Mikhailova N."/>
            <person name="Cozen A.E."/>
            <person name="Fitz-Gibbon S.T."/>
            <person name="House C.H."/>
            <person name="Saltikov C."/>
            <person name="Lowe T."/>
            <person name="Richardson P."/>
        </authorList>
    </citation>
    <scope>NUCLEOTIDE SEQUENCE [LARGE SCALE GENOMIC DNA]</scope>
    <source>
        <strain evidence="1">DSM 4184</strain>
    </source>
</reference>
<dbReference type="KEGG" id="pis:Pisl_1997"/>
<name>A1RW12_PYRIL</name>
<sequence length="193" mass="22311">MESLYRALCGEDQECLRETRETSRFLSELDQIAKSLEVHVDKSPAQYVIESIDVERLRREAEGRGVPRQLVDYVVRRALYFRFGGGGVGGRCKNCGDPASLVVLKREDLGIYERQRTVARCVCGSEWEFEMWRCPNCGTQGRDSFDVYIYSDVYILSCKKCGYKFGMIEEKPDLHVMHFYIHILRWTLPSGDT</sequence>
<dbReference type="EMBL" id="CP000504">
    <property type="protein sequence ID" value="ABL89144.1"/>
    <property type="molecule type" value="Genomic_DNA"/>
</dbReference>
<dbReference type="Proteomes" id="UP000002595">
    <property type="component" value="Chromosome"/>
</dbReference>
<dbReference type="SUPFAM" id="SSF144020">
    <property type="entry name" value="FdhE-like"/>
    <property type="match status" value="1"/>
</dbReference>
<evidence type="ECO:0000313" key="1">
    <source>
        <dbReference type="EMBL" id="ABL89144.1"/>
    </source>
</evidence>
<keyword evidence="2" id="KW-1185">Reference proteome</keyword>
<dbReference type="HOGENOM" id="CLU_120797_0_0_2"/>
<dbReference type="Gene3D" id="3.90.1670.10">
    <property type="entry name" value="FdhE-like domain"/>
    <property type="match status" value="1"/>
</dbReference>
<evidence type="ECO:0000313" key="2">
    <source>
        <dbReference type="Proteomes" id="UP000002595"/>
    </source>
</evidence>
<accession>A1RW12</accession>
<dbReference type="GeneID" id="4616606"/>